<dbReference type="GO" id="GO:0016746">
    <property type="term" value="F:acyltransferase activity"/>
    <property type="evidence" value="ECO:0007669"/>
    <property type="project" value="UniProtKB-KW"/>
</dbReference>
<dbReference type="PANTHER" id="PTHR22589:SF103">
    <property type="entry name" value="CARNITINE O-ACETYL-TRANSFERASE, ISOFORM A-RELATED"/>
    <property type="match status" value="1"/>
</dbReference>
<name>A0A0B3VZY3_9FIRM</name>
<evidence type="ECO:0000256" key="3">
    <source>
        <dbReference type="ARBA" id="ARBA00023315"/>
    </source>
</evidence>
<evidence type="ECO:0000259" key="5">
    <source>
        <dbReference type="Pfam" id="PF00755"/>
    </source>
</evidence>
<dbReference type="PANTHER" id="PTHR22589">
    <property type="entry name" value="CARNITINE O-ACYLTRANSFERASE"/>
    <property type="match status" value="1"/>
</dbReference>
<dbReference type="Gene3D" id="3.30.559.10">
    <property type="entry name" value="Chloramphenicol acetyltransferase-like domain"/>
    <property type="match status" value="1"/>
</dbReference>
<gene>
    <name evidence="6" type="ORF">QX51_18350</name>
</gene>
<accession>A0A0B3VZY3</accession>
<evidence type="ECO:0000313" key="7">
    <source>
        <dbReference type="Proteomes" id="UP000031189"/>
    </source>
</evidence>
<dbReference type="EMBL" id="JWHR01000158">
    <property type="protein sequence ID" value="KHS55627.1"/>
    <property type="molecule type" value="Genomic_DNA"/>
</dbReference>
<dbReference type="InterPro" id="IPR023213">
    <property type="entry name" value="CAT-like_dom_sf"/>
</dbReference>
<dbReference type="RefSeq" id="WP_039681352.1">
    <property type="nucleotide sequence ID" value="NZ_JAWGXO010000003.1"/>
</dbReference>
<dbReference type="Pfam" id="PF00755">
    <property type="entry name" value="Carn_acyltransf"/>
    <property type="match status" value="1"/>
</dbReference>
<organism evidence="6 7">
    <name type="scientific">Terrisporobacter othiniensis</name>
    <dbReference type="NCBI Taxonomy" id="1577792"/>
    <lineage>
        <taxon>Bacteria</taxon>
        <taxon>Bacillati</taxon>
        <taxon>Bacillota</taxon>
        <taxon>Clostridia</taxon>
        <taxon>Peptostreptococcales</taxon>
        <taxon>Peptostreptococcaceae</taxon>
        <taxon>Terrisporobacter</taxon>
    </lineage>
</organism>
<evidence type="ECO:0000256" key="2">
    <source>
        <dbReference type="ARBA" id="ARBA00022679"/>
    </source>
</evidence>
<evidence type="ECO:0000313" key="6">
    <source>
        <dbReference type="EMBL" id="KHS55627.1"/>
    </source>
</evidence>
<sequence>MGEMLKYQNELQTLPIPELKDTLAKYLEWIKPLLTKEELENTKSIVEEFGKSGGIGEKLHQRLLEYKNTIKDNNSWLFPMWDDMYLEGRCSIIPDVSFSALLNNKKYKEKYSLEEILARVAYSTTGIYHQIVDKSLPVDMIKGNPLCMEQYLRMFKSMRMVNANRDEFYVGKFDKTNNYCVVFKDNNIYKIMLSDENGQRIGISSLIIALESLKNNKEVESFNPFLYTSTTRDLGKEILDQILVTEENLRNFNEVKDALFVMCIDKGYKDVKESTKDILLSDGNNRCFDKSVQFIINESKEIGANIEHTGFDGSTMFSVLELINNDLETGIIDVDSIKRVVFPKKLDFLLSRDAKISLFKLKEEQREKEEAYHFNFEYFTEFGGNKAKELKMSPDAFFHIALQTAQYKTFGKIRSTYESVAVREFRQGRTECARSSSMEKAEFAKAFVEKNVSGTELYNLLQSASMSHVARIKDCKKGLGVERHLFGLAQIQARFGSELGINEVPELYTDKGYKELKYDFLSTSGVGGKYISHCAFGPQTIDGLGIFYTMGKDEIVINSAARIEQKDKADEFVNNLMSSFIEIKEFVEEYMQAEEGKVLQVF</sequence>
<evidence type="ECO:0000256" key="4">
    <source>
        <dbReference type="PIRSR" id="PIRSR600542-1"/>
    </source>
</evidence>
<protein>
    <recommendedName>
        <fullName evidence="5">Choline/carnitine acyltransferase domain-containing protein</fullName>
    </recommendedName>
</protein>
<keyword evidence="2" id="KW-0808">Transferase</keyword>
<dbReference type="Gene3D" id="3.30.559.70">
    <property type="entry name" value="Choline/Carnitine o-acyltransferase, domain 2"/>
    <property type="match status" value="1"/>
</dbReference>
<dbReference type="AlphaFoldDB" id="A0A0B3VZY3"/>
<feature type="active site" description="Proton acceptor" evidence="4">
    <location>
        <position position="308"/>
    </location>
</feature>
<dbReference type="InterPro" id="IPR042231">
    <property type="entry name" value="Cho/carn_acyl_trans_2"/>
</dbReference>
<reference evidence="6 7" key="1">
    <citation type="submission" date="2014-12" db="EMBL/GenBank/DDBJ databases">
        <title>Draft genome sequence of Terrisporobacter sp. 08-306576, isolated from the blood culture of a bacteremia patient.</title>
        <authorList>
            <person name="Lund L.C."/>
            <person name="Sydenham T.V."/>
            <person name="Hogh S.V."/>
            <person name="Skov M.N."/>
            <person name="Kemp M."/>
            <person name="Justesen U.S."/>
        </authorList>
    </citation>
    <scope>NUCLEOTIDE SEQUENCE [LARGE SCALE GENOMIC DNA]</scope>
    <source>
        <strain evidence="6 7">08-306576</strain>
    </source>
</reference>
<dbReference type="Proteomes" id="UP000031189">
    <property type="component" value="Unassembled WGS sequence"/>
</dbReference>
<evidence type="ECO:0000256" key="1">
    <source>
        <dbReference type="ARBA" id="ARBA00005232"/>
    </source>
</evidence>
<proteinExistence type="inferred from homology"/>
<keyword evidence="3" id="KW-0012">Acyltransferase</keyword>
<comment type="similarity">
    <text evidence="1">Belongs to the carnitine/choline acetyltransferase family.</text>
</comment>
<feature type="domain" description="Choline/carnitine acyltransferase" evidence="5">
    <location>
        <begin position="14"/>
        <end position="576"/>
    </location>
</feature>
<dbReference type="InterPro" id="IPR000542">
    <property type="entry name" value="Carn_acyl_trans"/>
</dbReference>
<dbReference type="InterPro" id="IPR039551">
    <property type="entry name" value="Cho/carn_acyl_trans"/>
</dbReference>
<comment type="caution">
    <text evidence="6">The sequence shown here is derived from an EMBL/GenBank/DDBJ whole genome shotgun (WGS) entry which is preliminary data.</text>
</comment>
<dbReference type="OrthoDB" id="1456at2"/>
<keyword evidence="7" id="KW-1185">Reference proteome</keyword>
<dbReference type="SUPFAM" id="SSF52777">
    <property type="entry name" value="CoA-dependent acyltransferases"/>
    <property type="match status" value="2"/>
</dbReference>